<reference evidence="2 3" key="1">
    <citation type="submission" date="2014-03" db="EMBL/GenBank/DDBJ databases">
        <title>Draft genome of the hookworm Oesophagostomum dentatum.</title>
        <authorList>
            <person name="Mitreva M."/>
        </authorList>
    </citation>
    <scope>NUCLEOTIDE SEQUENCE [LARGE SCALE GENOMIC DNA]</scope>
    <source>
        <strain evidence="2 3">OD-Hann</strain>
    </source>
</reference>
<evidence type="ECO:0000313" key="3">
    <source>
        <dbReference type="Proteomes" id="UP000053660"/>
    </source>
</evidence>
<organism evidence="2 3">
    <name type="scientific">Oesophagostomum dentatum</name>
    <name type="common">Nodular worm</name>
    <dbReference type="NCBI Taxonomy" id="61180"/>
    <lineage>
        <taxon>Eukaryota</taxon>
        <taxon>Metazoa</taxon>
        <taxon>Ecdysozoa</taxon>
        <taxon>Nematoda</taxon>
        <taxon>Chromadorea</taxon>
        <taxon>Rhabditida</taxon>
        <taxon>Rhabditina</taxon>
        <taxon>Rhabditomorpha</taxon>
        <taxon>Strongyloidea</taxon>
        <taxon>Strongylidae</taxon>
        <taxon>Oesophagostomum</taxon>
    </lineage>
</organism>
<name>A0A0B1T982_OESDE</name>
<feature type="region of interest" description="Disordered" evidence="1">
    <location>
        <begin position="1"/>
        <end position="22"/>
    </location>
</feature>
<feature type="compositionally biased region" description="Basic residues" evidence="1">
    <location>
        <begin position="82"/>
        <end position="105"/>
    </location>
</feature>
<evidence type="ECO:0000313" key="2">
    <source>
        <dbReference type="EMBL" id="KHJ92676.1"/>
    </source>
</evidence>
<feature type="compositionally biased region" description="Basic and acidic residues" evidence="1">
    <location>
        <begin position="71"/>
        <end position="81"/>
    </location>
</feature>
<dbReference type="Proteomes" id="UP000053660">
    <property type="component" value="Unassembled WGS sequence"/>
</dbReference>
<gene>
    <name evidence="2" type="ORF">OESDEN_07430</name>
</gene>
<evidence type="ECO:0000256" key="1">
    <source>
        <dbReference type="SAM" id="MobiDB-lite"/>
    </source>
</evidence>
<feature type="compositionally biased region" description="Basic residues" evidence="1">
    <location>
        <begin position="55"/>
        <end position="70"/>
    </location>
</feature>
<feature type="region of interest" description="Disordered" evidence="1">
    <location>
        <begin position="37"/>
        <end position="157"/>
    </location>
</feature>
<keyword evidence="3" id="KW-1185">Reference proteome</keyword>
<dbReference type="AlphaFoldDB" id="A0A0B1T982"/>
<sequence length="195" mass="22767">MSNERRNSQDSHNKNDAEDEPSVYVCAECNKCGRQIQEPDSVYLMADDEDDSKAGGRRRRRRYSSAKMKKRSGEHSRESMKYRRAKLKSNVSKHHSKSSKKHGKKSSSSQERHHRRHHRKKSQEGSKESKVQGSSISSVEDPEASIHEKRSYDVERARRTYKAKLKEEPYLLEELKGEQDASFNRIRIFAKKETE</sequence>
<protein>
    <submittedName>
        <fullName evidence="2">Uncharacterized protein</fullName>
    </submittedName>
</protein>
<proteinExistence type="predicted"/>
<accession>A0A0B1T982</accession>
<feature type="compositionally biased region" description="Basic and acidic residues" evidence="1">
    <location>
        <begin position="144"/>
        <end position="157"/>
    </location>
</feature>
<dbReference type="EMBL" id="KN551208">
    <property type="protein sequence ID" value="KHJ92676.1"/>
    <property type="molecule type" value="Genomic_DNA"/>
</dbReference>
<feature type="compositionally biased region" description="Basic and acidic residues" evidence="1">
    <location>
        <begin position="1"/>
        <end position="16"/>
    </location>
</feature>
<feature type="compositionally biased region" description="Basic residues" evidence="1">
    <location>
        <begin position="112"/>
        <end position="121"/>
    </location>
</feature>